<feature type="compositionally biased region" description="Low complexity" evidence="1">
    <location>
        <begin position="329"/>
        <end position="350"/>
    </location>
</feature>
<dbReference type="Proteomes" id="UP001163846">
    <property type="component" value="Unassembled WGS sequence"/>
</dbReference>
<feature type="region of interest" description="Disordered" evidence="1">
    <location>
        <begin position="22"/>
        <end position="61"/>
    </location>
</feature>
<gene>
    <name evidence="2" type="ORF">F5878DRAFT_327567</name>
</gene>
<feature type="compositionally biased region" description="Low complexity" evidence="1">
    <location>
        <begin position="282"/>
        <end position="297"/>
    </location>
</feature>
<keyword evidence="3" id="KW-1185">Reference proteome</keyword>
<dbReference type="AlphaFoldDB" id="A0AA38P2I8"/>
<name>A0AA38P2I8_9AGAR</name>
<feature type="region of interest" description="Disordered" evidence="1">
    <location>
        <begin position="387"/>
        <end position="416"/>
    </location>
</feature>
<proteinExistence type="predicted"/>
<accession>A0AA38P2I8</accession>
<feature type="compositionally biased region" description="Low complexity" evidence="1">
    <location>
        <begin position="399"/>
        <end position="408"/>
    </location>
</feature>
<sequence>MDNAPVISSETLPTPAHEWANETLNSVPSNAGNHPSAAPSSSAATTPGFDLPGAYPRTPSTQVPLGNTIDVNAITDRAKEAAVIASATVVDVVHSLPEVGNIGGGLEGVKEALYNASVTASQYLPPQIVEYFPGGSEIVDASNAEGRLKDAQGVSLPSTETSVNHTPSKGVGSLPGPISEEGVAKLPLEREISLQNTLKVQQQNTGASESLTNVSTVAQYGSSVATPTMEKSVDTLTAPGFTEADLDNKVPDTVTSSTAIDADIPVPNIPPITTIPVIHTVSSPSSVPVASPSTGTTLPHSPQSKNESTIANVGHEKLSSEFPSTPSLTSKADTATTTASPDSPVSPVDSFARYKDQNELATPKTHTYTHTKDTSVSSAFSNSTFDQDEAAVHQHDKSVSSGSTTSTPSRKKTNLLTKIKGEAKIISGKLGGKEEKVEEGRRLIRGEVD</sequence>
<evidence type="ECO:0000313" key="2">
    <source>
        <dbReference type="EMBL" id="KAJ3835128.1"/>
    </source>
</evidence>
<feature type="compositionally biased region" description="Low complexity" evidence="1">
    <location>
        <begin position="28"/>
        <end position="48"/>
    </location>
</feature>
<reference evidence="2" key="1">
    <citation type="submission" date="2022-08" db="EMBL/GenBank/DDBJ databases">
        <authorList>
            <consortium name="DOE Joint Genome Institute"/>
            <person name="Min B."/>
            <person name="Riley R."/>
            <person name="Sierra-Patev S."/>
            <person name="Naranjo-Ortiz M."/>
            <person name="Looney B."/>
            <person name="Konkel Z."/>
            <person name="Slot J.C."/>
            <person name="Sakamoto Y."/>
            <person name="Steenwyk J.L."/>
            <person name="Rokas A."/>
            <person name="Carro J."/>
            <person name="Camarero S."/>
            <person name="Ferreira P."/>
            <person name="Molpeceres G."/>
            <person name="Ruiz-Duenas F.J."/>
            <person name="Serrano A."/>
            <person name="Henrissat B."/>
            <person name="Drula E."/>
            <person name="Hughes K.W."/>
            <person name="Mata J.L."/>
            <person name="Ishikawa N.K."/>
            <person name="Vargas-Isla R."/>
            <person name="Ushijima S."/>
            <person name="Smith C.A."/>
            <person name="Ahrendt S."/>
            <person name="Andreopoulos W."/>
            <person name="He G."/>
            <person name="Labutti K."/>
            <person name="Lipzen A."/>
            <person name="Ng V."/>
            <person name="Sandor L."/>
            <person name="Barry K."/>
            <person name="Martinez A.T."/>
            <person name="Xiao Y."/>
            <person name="Gibbons J.G."/>
            <person name="Terashima K."/>
            <person name="Hibbett D.S."/>
            <person name="Grigoriev I.V."/>
        </authorList>
    </citation>
    <scope>NUCLEOTIDE SEQUENCE</scope>
    <source>
        <strain evidence="2">TFB9207</strain>
    </source>
</reference>
<evidence type="ECO:0000313" key="3">
    <source>
        <dbReference type="Proteomes" id="UP001163846"/>
    </source>
</evidence>
<comment type="caution">
    <text evidence="2">The sequence shown here is derived from an EMBL/GenBank/DDBJ whole genome shotgun (WGS) entry which is preliminary data.</text>
</comment>
<dbReference type="EMBL" id="MU806444">
    <property type="protein sequence ID" value="KAJ3835128.1"/>
    <property type="molecule type" value="Genomic_DNA"/>
</dbReference>
<protein>
    <submittedName>
        <fullName evidence="2">Uncharacterized protein</fullName>
    </submittedName>
</protein>
<evidence type="ECO:0000256" key="1">
    <source>
        <dbReference type="SAM" id="MobiDB-lite"/>
    </source>
</evidence>
<feature type="region of interest" description="Disordered" evidence="1">
    <location>
        <begin position="157"/>
        <end position="178"/>
    </location>
</feature>
<feature type="compositionally biased region" description="Polar residues" evidence="1">
    <location>
        <begin position="157"/>
        <end position="167"/>
    </location>
</feature>
<feature type="region of interest" description="Disordered" evidence="1">
    <location>
        <begin position="282"/>
        <end position="350"/>
    </location>
</feature>
<organism evidence="2 3">
    <name type="scientific">Lentinula raphanica</name>
    <dbReference type="NCBI Taxonomy" id="153919"/>
    <lineage>
        <taxon>Eukaryota</taxon>
        <taxon>Fungi</taxon>
        <taxon>Dikarya</taxon>
        <taxon>Basidiomycota</taxon>
        <taxon>Agaricomycotina</taxon>
        <taxon>Agaricomycetes</taxon>
        <taxon>Agaricomycetidae</taxon>
        <taxon>Agaricales</taxon>
        <taxon>Marasmiineae</taxon>
        <taxon>Omphalotaceae</taxon>
        <taxon>Lentinula</taxon>
    </lineage>
</organism>
<feature type="compositionally biased region" description="Polar residues" evidence="1">
    <location>
        <begin position="298"/>
        <end position="311"/>
    </location>
</feature>